<keyword evidence="6" id="KW-1185">Reference proteome</keyword>
<dbReference type="OrthoDB" id="5213892at2759"/>
<dbReference type="PANTHER" id="PTHR37534:SF26">
    <property type="entry name" value="TRANSCRIPTION FACTOR, PUTATIVE-RELATED"/>
    <property type="match status" value="1"/>
</dbReference>
<dbReference type="InterPro" id="IPR001138">
    <property type="entry name" value="Zn2Cys6_DnaBD"/>
</dbReference>
<evidence type="ECO:0000256" key="2">
    <source>
        <dbReference type="ARBA" id="ARBA00023242"/>
    </source>
</evidence>
<dbReference type="PROSITE" id="PS50048">
    <property type="entry name" value="ZN2_CY6_FUNGAL_2"/>
    <property type="match status" value="1"/>
</dbReference>
<evidence type="ECO:0000259" key="4">
    <source>
        <dbReference type="PROSITE" id="PS50048"/>
    </source>
</evidence>
<dbReference type="GO" id="GO:0008270">
    <property type="term" value="F:zinc ion binding"/>
    <property type="evidence" value="ECO:0007669"/>
    <property type="project" value="InterPro"/>
</dbReference>
<gene>
    <name evidence="5" type="primary">ptaR3_1</name>
    <name evidence="5" type="ORF">LARI1_G001106</name>
</gene>
<comment type="subcellular location">
    <subcellularLocation>
        <location evidence="1">Nucleus</location>
    </subcellularLocation>
</comment>
<protein>
    <submittedName>
        <fullName evidence="5">Pestheic acid cluster transcriptional regulator 3</fullName>
    </submittedName>
</protein>
<evidence type="ECO:0000256" key="3">
    <source>
        <dbReference type="SAM" id="MobiDB-lite"/>
    </source>
</evidence>
<dbReference type="Pfam" id="PF11951">
    <property type="entry name" value="Fungal_trans_2"/>
    <property type="match status" value="1"/>
</dbReference>
<reference evidence="5 6" key="1">
    <citation type="submission" date="2018-05" db="EMBL/GenBank/DDBJ databases">
        <title>Whole genome sequencing for identification of molecular markers to develop diagnostic detection tools for the regulated plant pathogen Lachnellula willkommii.</title>
        <authorList>
            <person name="Giroux E."/>
            <person name="Bilodeau G."/>
        </authorList>
    </citation>
    <scope>NUCLEOTIDE SEQUENCE [LARGE SCALE GENOMIC DNA]</scope>
    <source>
        <strain evidence="5 6">CBS 203.66</strain>
    </source>
</reference>
<dbReference type="Pfam" id="PF00172">
    <property type="entry name" value="Zn_clus"/>
    <property type="match status" value="1"/>
</dbReference>
<dbReference type="SUPFAM" id="SSF57701">
    <property type="entry name" value="Zn2/Cys6 DNA-binding domain"/>
    <property type="match status" value="1"/>
</dbReference>
<name>A0A8T9BNW8_9HELO</name>
<dbReference type="EMBL" id="QGMF01000028">
    <property type="protein sequence ID" value="TVY21071.1"/>
    <property type="molecule type" value="Genomic_DNA"/>
</dbReference>
<dbReference type="AlphaFoldDB" id="A0A8T9BNW8"/>
<dbReference type="GO" id="GO:0000981">
    <property type="term" value="F:DNA-binding transcription factor activity, RNA polymerase II-specific"/>
    <property type="evidence" value="ECO:0007669"/>
    <property type="project" value="InterPro"/>
</dbReference>
<feature type="region of interest" description="Disordered" evidence="3">
    <location>
        <begin position="90"/>
        <end position="138"/>
    </location>
</feature>
<dbReference type="Gene3D" id="4.10.240.10">
    <property type="entry name" value="Zn(2)-C6 fungal-type DNA-binding domain"/>
    <property type="match status" value="1"/>
</dbReference>
<evidence type="ECO:0000313" key="5">
    <source>
        <dbReference type="EMBL" id="TVY21071.1"/>
    </source>
</evidence>
<organism evidence="5 6">
    <name type="scientific">Lachnellula arida</name>
    <dbReference type="NCBI Taxonomy" id="1316785"/>
    <lineage>
        <taxon>Eukaryota</taxon>
        <taxon>Fungi</taxon>
        <taxon>Dikarya</taxon>
        <taxon>Ascomycota</taxon>
        <taxon>Pezizomycotina</taxon>
        <taxon>Leotiomycetes</taxon>
        <taxon>Helotiales</taxon>
        <taxon>Lachnaceae</taxon>
        <taxon>Lachnellula</taxon>
    </lineage>
</organism>
<evidence type="ECO:0000256" key="1">
    <source>
        <dbReference type="ARBA" id="ARBA00004123"/>
    </source>
</evidence>
<dbReference type="SMART" id="SM00066">
    <property type="entry name" value="GAL4"/>
    <property type="match status" value="1"/>
</dbReference>
<dbReference type="Proteomes" id="UP000469559">
    <property type="component" value="Unassembled WGS sequence"/>
</dbReference>
<comment type="caution">
    <text evidence="5">The sequence shown here is derived from an EMBL/GenBank/DDBJ whole genome shotgun (WGS) entry which is preliminary data.</text>
</comment>
<feature type="domain" description="Zn(2)-C6 fungal-type" evidence="4">
    <location>
        <begin position="10"/>
        <end position="38"/>
    </location>
</feature>
<keyword evidence="2" id="KW-0539">Nucleus</keyword>
<feature type="compositionally biased region" description="Low complexity" evidence="3">
    <location>
        <begin position="101"/>
        <end position="119"/>
    </location>
</feature>
<evidence type="ECO:0000313" key="6">
    <source>
        <dbReference type="Proteomes" id="UP000469559"/>
    </source>
</evidence>
<dbReference type="GO" id="GO:0005634">
    <property type="term" value="C:nucleus"/>
    <property type="evidence" value="ECO:0007669"/>
    <property type="project" value="UniProtKB-SubCell"/>
</dbReference>
<proteinExistence type="predicted"/>
<dbReference type="GO" id="GO:0045944">
    <property type="term" value="P:positive regulation of transcription by RNA polymerase II"/>
    <property type="evidence" value="ECO:0007669"/>
    <property type="project" value="TreeGrafter"/>
</dbReference>
<dbReference type="PANTHER" id="PTHR37534">
    <property type="entry name" value="TRANSCRIPTIONAL ACTIVATOR PROTEIN UGA3"/>
    <property type="match status" value="1"/>
</dbReference>
<dbReference type="CDD" id="cd00067">
    <property type="entry name" value="GAL4"/>
    <property type="match status" value="1"/>
</dbReference>
<dbReference type="PROSITE" id="PS00463">
    <property type="entry name" value="ZN2_CY6_FUNGAL_1"/>
    <property type="match status" value="1"/>
</dbReference>
<sequence>MSGPLRSKAGCWTCRLRKKKCDEKHPFCSTCEALTITCYGYGSKPDWMDNGEKEKAMAHSIIQVVKHTSRRKGRLGASINQLQNRYGKKSGSQVVNIAPKSLDGTSSSSPDSILESDPPTGQNNSPANPGPADTSLNPAVDTLSEVQSTPHHPSSMLAVSSNESILLMHFLDNVFCLQYPFYKPGVHEGGRGWLLSLLLKTKPLYHASLALSAYHRSATFLAENRCPYRVGEQQEHLAICLKELQLAMKNIGELITDIKSCPTNGLGTMASSVQLIFFELFAGHGDAWRFHLRAATTLFSGPYKSHMATLGLKALHSPSDIGRDGHEKPKSEDVVIFRFLSAVLAWLDIVSTITTGKLPRVIHFMPEEISSSSGIRLENVMGCKNWVMLQIGRISGLYEFKTEALRHGHVVCEEFENRCEDIRRELQIGLASSSLSLLSVSDPELASACNAFITPQQFTTHLFALSATIYLHLVIFGYQSDSETLKSMVSEAITLIRRHIPADLTHALVCPLYIIGSAARSEDEALFRHVFSSPPLLDPSLEHRAKFLPLLEEIWRMRETGWEWETNIQLSGSSLLLI</sequence>
<dbReference type="InterPro" id="IPR021858">
    <property type="entry name" value="Fun_TF"/>
</dbReference>
<dbReference type="InterPro" id="IPR036864">
    <property type="entry name" value="Zn2-C6_fun-type_DNA-bd_sf"/>
</dbReference>
<dbReference type="GO" id="GO:0000976">
    <property type="term" value="F:transcription cis-regulatory region binding"/>
    <property type="evidence" value="ECO:0007669"/>
    <property type="project" value="TreeGrafter"/>
</dbReference>
<accession>A0A8T9BNW8</accession>